<dbReference type="AlphaFoldDB" id="A0A6S6SBS1"/>
<dbReference type="EMBL" id="CACVAS010000027">
    <property type="protein sequence ID" value="CAA6802827.1"/>
    <property type="molecule type" value="Genomic_DNA"/>
</dbReference>
<protein>
    <submittedName>
        <fullName evidence="1">Uncharacterized protein</fullName>
    </submittedName>
</protein>
<reference evidence="1" key="1">
    <citation type="submission" date="2020-01" db="EMBL/GenBank/DDBJ databases">
        <authorList>
            <person name="Meier V. D."/>
            <person name="Meier V D."/>
        </authorList>
    </citation>
    <scope>NUCLEOTIDE SEQUENCE</scope>
    <source>
        <strain evidence="1">HLG_WM_MAG_01</strain>
    </source>
</reference>
<gene>
    <name evidence="1" type="ORF">HELGO_WM78541</name>
</gene>
<organism evidence="1">
    <name type="scientific">uncultured Sulfurovum sp</name>
    <dbReference type="NCBI Taxonomy" id="269237"/>
    <lineage>
        <taxon>Bacteria</taxon>
        <taxon>Pseudomonadati</taxon>
        <taxon>Campylobacterota</taxon>
        <taxon>Epsilonproteobacteria</taxon>
        <taxon>Campylobacterales</taxon>
        <taxon>Sulfurovaceae</taxon>
        <taxon>Sulfurovum</taxon>
        <taxon>environmental samples</taxon>
    </lineage>
</organism>
<proteinExistence type="predicted"/>
<accession>A0A6S6SBS1</accession>
<evidence type="ECO:0000313" key="1">
    <source>
        <dbReference type="EMBL" id="CAA6802827.1"/>
    </source>
</evidence>
<sequence length="127" mass="14497">MANENKSLWPDFEANSIVTPKAILLEQGKFLSEKTKNILEVEVVTSAQANEGVILSFYIVAPNMNNYKYLLLYIKHDITLYPLDVHMYSTELAYKCKDQEALLVVLKDTFNHESTIKIIQSLLAQSK</sequence>
<name>A0A6S6SBS1_9BACT</name>